<sequence precursor="true">MNAPTKARKGISRRSFLAAASAGSLVLMAKVTHGQDVVVVGATKANLESFDPDLFVSIAPDGTVSILAHRSEMGTGIRTSLPRIVADELEADWARVEIVQAIGDKRLGDQNTDGSNSIRFFFDRMRIAGATARTMLERAAAQQWGVAADQCHGDNHRVVHSDSDRAIGYGELVSIAKTLDVPAADELKLKPASKFRYIGKDAPITDMDAILTGKAIYGIDARMENQLYAVIARPPVVGAAVKSYDAADAMEILGVVDVVEIPKFDGAPLFQPLGGIAVCAESTWAAWQGRDALEIEWDEGPNASYDTDQFAKTLAESANRPGKAVRNHGDAGKVIAESDNVHRADYTVPHLSHAPMETPCAVADVKTEGDKVVSCIVTAATQNPQAVQQAVGPAMGMKPEDVIVNVTLLGSGFGRKSKPDYCVEAAMLSRKLGRPVHVTWTREDDIHNDYFHTMSHLHLEAAVDEKGNPTAWLARAAYPTIGSTFNPSAKEPAGFEVEMGLTDCPYQIPNLRVEVGQAVAHTRIGWLRSVAHIQQNFAVGSFADELAHHAGRDPYQYLLELLGEDRHLDLEAAGLSNRGASATDYPYDIARLKAVTRRVAELADWQRGKDLPKGRGLGIACCRAFLGYTAHVIEVDISEDGKLRIPKVWVSLDAGLIVSPDRVRAQVEGAAVMATTQARYGKITFKNGRAQQGNYDDYPMVTMSDAPREIIVDVVDSQAAPAGVGETTVPSFAPALCNAIFAATGKRIRDLPLRDHDLSWS</sequence>
<evidence type="ECO:0000256" key="1">
    <source>
        <dbReference type="SAM" id="SignalP"/>
    </source>
</evidence>
<reference evidence="3 4" key="1">
    <citation type="submission" date="2019-02" db="EMBL/GenBank/DDBJ databases">
        <title>Planctomycetal bacteria perform biofilm scaping via a novel small molecule.</title>
        <authorList>
            <person name="Jeske O."/>
            <person name="Boedeker C."/>
            <person name="Wiegand S."/>
            <person name="Breitling P."/>
            <person name="Kallscheuer N."/>
            <person name="Jogler M."/>
            <person name="Rohde M."/>
            <person name="Petersen J."/>
            <person name="Medema M.H."/>
            <person name="Surup F."/>
            <person name="Jogler C."/>
        </authorList>
    </citation>
    <scope>NUCLEOTIDE SEQUENCE [LARGE SCALE GENOMIC DNA]</scope>
    <source>
        <strain evidence="3 4">Mal15</strain>
    </source>
</reference>
<dbReference type="InterPro" id="IPR052516">
    <property type="entry name" value="N-heterocyclic_Hydroxylase"/>
</dbReference>
<dbReference type="Proteomes" id="UP000321353">
    <property type="component" value="Chromosome"/>
</dbReference>
<evidence type="ECO:0000313" key="3">
    <source>
        <dbReference type="EMBL" id="QEG00421.1"/>
    </source>
</evidence>
<dbReference type="GO" id="GO:0047121">
    <property type="term" value="F:isoquinoline 1-oxidoreductase activity"/>
    <property type="evidence" value="ECO:0007669"/>
    <property type="project" value="UniProtKB-EC"/>
</dbReference>
<feature type="chain" id="PRO_5022849780" evidence="1">
    <location>
        <begin position="30"/>
        <end position="761"/>
    </location>
</feature>
<dbReference type="AlphaFoldDB" id="A0A5B9MK97"/>
<dbReference type="EC" id="1.3.99.16" evidence="3"/>
<feature type="signal peptide" evidence="1">
    <location>
        <begin position="1"/>
        <end position="29"/>
    </location>
</feature>
<accession>A0A5B9MK97</accession>
<dbReference type="SMART" id="SM01008">
    <property type="entry name" value="Ald_Xan_dh_C"/>
    <property type="match status" value="1"/>
</dbReference>
<keyword evidence="4" id="KW-1185">Reference proteome</keyword>
<proteinExistence type="predicted"/>
<dbReference type="InterPro" id="IPR008274">
    <property type="entry name" value="AldOxase/xan_DH_MoCoBD1"/>
</dbReference>
<dbReference type="Gene3D" id="3.30.365.10">
    <property type="entry name" value="Aldehyde oxidase/xanthine dehydrogenase, molybdopterin binding domain"/>
    <property type="match status" value="4"/>
</dbReference>
<dbReference type="InterPro" id="IPR046867">
    <property type="entry name" value="AldOxase/xan_DH_MoCoBD2"/>
</dbReference>
<dbReference type="Pfam" id="PF20256">
    <property type="entry name" value="MoCoBD_2"/>
    <property type="match status" value="2"/>
</dbReference>
<keyword evidence="1" id="KW-0732">Signal</keyword>
<name>A0A5B9MK97_9BACT</name>
<dbReference type="PANTHER" id="PTHR47495:SF3">
    <property type="entry name" value="BLR6219 PROTEIN"/>
    <property type="match status" value="1"/>
</dbReference>
<keyword evidence="3" id="KW-0560">Oxidoreductase</keyword>
<dbReference type="PROSITE" id="PS51318">
    <property type="entry name" value="TAT"/>
    <property type="match status" value="1"/>
</dbReference>
<dbReference type="Gene3D" id="3.90.1170.50">
    <property type="entry name" value="Aldehyde oxidase/xanthine dehydrogenase, a/b hammerhead"/>
    <property type="match status" value="1"/>
</dbReference>
<evidence type="ECO:0000259" key="2">
    <source>
        <dbReference type="SMART" id="SM01008"/>
    </source>
</evidence>
<dbReference type="Pfam" id="PF02738">
    <property type="entry name" value="MoCoBD_1"/>
    <property type="match status" value="1"/>
</dbReference>
<gene>
    <name evidence="3" type="primary">iorB</name>
    <name evidence="3" type="ORF">Mal15_44910</name>
</gene>
<dbReference type="PIRSF" id="PIRSF036389">
    <property type="entry name" value="IOR_B"/>
    <property type="match status" value="1"/>
</dbReference>
<dbReference type="KEGG" id="smam:Mal15_44910"/>
<dbReference type="InterPro" id="IPR037165">
    <property type="entry name" value="AldOxase/xan_DH_Mopterin-bd_sf"/>
</dbReference>
<dbReference type="InterPro" id="IPR006311">
    <property type="entry name" value="TAT_signal"/>
</dbReference>
<dbReference type="EMBL" id="CP036264">
    <property type="protein sequence ID" value="QEG00421.1"/>
    <property type="molecule type" value="Genomic_DNA"/>
</dbReference>
<evidence type="ECO:0000313" key="4">
    <source>
        <dbReference type="Proteomes" id="UP000321353"/>
    </source>
</evidence>
<dbReference type="PANTHER" id="PTHR47495">
    <property type="entry name" value="ALDEHYDE DEHYDROGENASE"/>
    <property type="match status" value="1"/>
</dbReference>
<dbReference type="RefSeq" id="WP_147869668.1">
    <property type="nucleotide sequence ID" value="NZ_CP036264.1"/>
</dbReference>
<dbReference type="InterPro" id="IPR000674">
    <property type="entry name" value="Ald_Oxase/Xan_DH_a/b"/>
</dbReference>
<feature type="domain" description="Aldehyde oxidase/xanthine dehydrogenase a/b hammerhead" evidence="2">
    <location>
        <begin position="212"/>
        <end position="301"/>
    </location>
</feature>
<protein>
    <submittedName>
        <fullName evidence="3">Isoquinoline 1-oxidoreductase subunit beta</fullName>
        <ecNumber evidence="3">1.3.99.16</ecNumber>
    </submittedName>
</protein>
<dbReference type="InterPro" id="IPR012368">
    <property type="entry name" value="OxRdtase_Mopterin-bd_su_IorB"/>
</dbReference>
<organism evidence="3 4">
    <name type="scientific">Stieleria maiorica</name>
    <dbReference type="NCBI Taxonomy" id="2795974"/>
    <lineage>
        <taxon>Bacteria</taxon>
        <taxon>Pseudomonadati</taxon>
        <taxon>Planctomycetota</taxon>
        <taxon>Planctomycetia</taxon>
        <taxon>Pirellulales</taxon>
        <taxon>Pirellulaceae</taxon>
        <taxon>Stieleria</taxon>
    </lineage>
</organism>
<dbReference type="SUPFAM" id="SSF56003">
    <property type="entry name" value="Molybdenum cofactor-binding domain"/>
    <property type="match status" value="2"/>
</dbReference>